<proteinExistence type="predicted"/>
<name>A0A6S6QI55_9HYPH</name>
<accession>A0A6S6QI55</accession>
<organism evidence="2 3">
    <name type="scientific">Terrihabitans soli</name>
    <dbReference type="NCBI Taxonomy" id="708113"/>
    <lineage>
        <taxon>Bacteria</taxon>
        <taxon>Pseudomonadati</taxon>
        <taxon>Pseudomonadota</taxon>
        <taxon>Alphaproteobacteria</taxon>
        <taxon>Hyphomicrobiales</taxon>
        <taxon>Terrihabitans</taxon>
    </lineage>
</organism>
<sequence length="117" mass="12893">MRERNLAHLIGQSRGKGQGGSPEKEIATAHELYLSEPCPRAARTPMHARRVSFRRNNGKIGITMKAQHSSFHSDERLYRQAGIRGTSGRRGCIGTTDRGKSVVAAAHFCEQKKKHGG</sequence>
<dbReference type="AlphaFoldDB" id="A0A6S6QI55"/>
<evidence type="ECO:0000313" key="3">
    <source>
        <dbReference type="Proteomes" id="UP000515317"/>
    </source>
</evidence>
<protein>
    <submittedName>
        <fullName evidence="2">Uncharacterized protein</fullName>
    </submittedName>
</protein>
<gene>
    <name evidence="2" type="ORF">IZ6_06290</name>
</gene>
<keyword evidence="3" id="KW-1185">Reference proteome</keyword>
<evidence type="ECO:0000256" key="1">
    <source>
        <dbReference type="SAM" id="MobiDB-lite"/>
    </source>
</evidence>
<reference evidence="2 3" key="1">
    <citation type="submission" date="2020-08" db="EMBL/GenBank/DDBJ databases">
        <title>Genome sequence of Rhizobiales bacterium strain IZ6.</title>
        <authorList>
            <person name="Nakai R."/>
            <person name="Naganuma T."/>
        </authorList>
    </citation>
    <scope>NUCLEOTIDE SEQUENCE [LARGE SCALE GENOMIC DNA]</scope>
    <source>
        <strain evidence="2 3">IZ6</strain>
    </source>
</reference>
<dbReference type="Proteomes" id="UP000515317">
    <property type="component" value="Chromosome"/>
</dbReference>
<dbReference type="KEGG" id="tso:IZ6_06290"/>
<evidence type="ECO:0000313" key="2">
    <source>
        <dbReference type="EMBL" id="BCJ89894.1"/>
    </source>
</evidence>
<feature type="region of interest" description="Disordered" evidence="1">
    <location>
        <begin position="1"/>
        <end position="25"/>
    </location>
</feature>
<dbReference type="EMBL" id="AP023361">
    <property type="protein sequence ID" value="BCJ89894.1"/>
    <property type="molecule type" value="Genomic_DNA"/>
</dbReference>